<accession>A0A5P8WF48</accession>
<name>A0A5P8WF48_9NOSO</name>
<dbReference type="KEGG" id="nsh:GXM_08951"/>
<evidence type="ECO:0000313" key="1">
    <source>
        <dbReference type="EMBL" id="QFS51457.1"/>
    </source>
</evidence>
<dbReference type="AlphaFoldDB" id="A0A5P8WF48"/>
<reference evidence="1 2" key="1">
    <citation type="submission" date="2019-10" db="EMBL/GenBank/DDBJ databases">
        <title>Genomic and transcriptomic insights into the perfect genentic adaptation of a filamentous nitrogen-fixing cyanobacterium to rice fields.</title>
        <authorList>
            <person name="Chen Z."/>
        </authorList>
    </citation>
    <scope>NUCLEOTIDE SEQUENCE [LARGE SCALE GENOMIC DNA]</scope>
    <source>
        <strain evidence="1">CCNUC1</strain>
    </source>
</reference>
<sequence length="45" mass="4908">MGQVARSQNFGHLSQIEHCLSPNGMLENVKPAQGRMLGVGENQEN</sequence>
<organism evidence="1 2">
    <name type="scientific">Nostoc sphaeroides CCNUC1</name>
    <dbReference type="NCBI Taxonomy" id="2653204"/>
    <lineage>
        <taxon>Bacteria</taxon>
        <taxon>Bacillati</taxon>
        <taxon>Cyanobacteriota</taxon>
        <taxon>Cyanophyceae</taxon>
        <taxon>Nostocales</taxon>
        <taxon>Nostocaceae</taxon>
        <taxon>Nostoc</taxon>
    </lineage>
</organism>
<evidence type="ECO:0000313" key="2">
    <source>
        <dbReference type="Proteomes" id="UP000326678"/>
    </source>
</evidence>
<protein>
    <submittedName>
        <fullName evidence="1">Uncharacterized protein</fullName>
    </submittedName>
</protein>
<dbReference type="EMBL" id="CP045227">
    <property type="protein sequence ID" value="QFS51457.1"/>
    <property type="molecule type" value="Genomic_DNA"/>
</dbReference>
<dbReference type="Proteomes" id="UP000326678">
    <property type="component" value="Chromosome Gxm2"/>
</dbReference>
<gene>
    <name evidence="1" type="ORF">GXM_08951</name>
</gene>
<keyword evidence="2" id="KW-1185">Reference proteome</keyword>
<proteinExistence type="predicted"/>